<gene>
    <name evidence="1" type="ORF">CYR55_05040</name>
</gene>
<dbReference type="RefSeq" id="WP_101815296.1">
    <property type="nucleotide sequence ID" value="NZ_PJZF01000003.1"/>
</dbReference>
<dbReference type="EMBL" id="PJZF01000003">
    <property type="protein sequence ID" value="PLR40888.1"/>
    <property type="molecule type" value="Genomic_DNA"/>
</dbReference>
<dbReference type="AlphaFoldDB" id="A0A2N5EED3"/>
<evidence type="ECO:0000313" key="2">
    <source>
        <dbReference type="Proteomes" id="UP000234240"/>
    </source>
</evidence>
<evidence type="ECO:0000313" key="1">
    <source>
        <dbReference type="EMBL" id="PLR40888.1"/>
    </source>
</evidence>
<keyword evidence="2" id="KW-1185">Reference proteome</keyword>
<comment type="caution">
    <text evidence="1">The sequence shown here is derived from an EMBL/GenBank/DDBJ whole genome shotgun (WGS) entry which is preliminary data.</text>
</comment>
<accession>A0A2N5EED3</accession>
<dbReference type="SUPFAM" id="SSF56059">
    <property type="entry name" value="Glutathione synthetase ATP-binding domain-like"/>
    <property type="match status" value="1"/>
</dbReference>
<dbReference type="Proteomes" id="UP000234240">
    <property type="component" value="Unassembled WGS sequence"/>
</dbReference>
<dbReference type="OrthoDB" id="7060535at2"/>
<organism evidence="1 2">
    <name type="scientific">Chimaeribacter californicus</name>
    <dbReference type="NCBI Taxonomy" id="2060067"/>
    <lineage>
        <taxon>Bacteria</taxon>
        <taxon>Pseudomonadati</taxon>
        <taxon>Pseudomonadota</taxon>
        <taxon>Gammaproteobacteria</taxon>
        <taxon>Enterobacterales</taxon>
        <taxon>Yersiniaceae</taxon>
        <taxon>Chimaeribacter</taxon>
    </lineage>
</organism>
<reference evidence="1 2" key="1">
    <citation type="submission" date="2017-12" db="EMBL/GenBank/DDBJ databases">
        <title>Characterization of six clinical isolates of Enterochimera gen. nov., a novel genus of the Yersiniaciae family and the three species Enterochimera arupensis sp. nov., Enterochimera coloradensis sp. nov, and Enterochimera californica sp. nov.</title>
        <authorList>
            <person name="Rossi A."/>
            <person name="Fisher M."/>
        </authorList>
    </citation>
    <scope>NUCLEOTIDE SEQUENCE [LARGE SCALE GENOMIC DNA]</scope>
    <source>
        <strain evidence="2">2015-Iso6</strain>
    </source>
</reference>
<evidence type="ECO:0008006" key="3">
    <source>
        <dbReference type="Google" id="ProtNLM"/>
    </source>
</evidence>
<name>A0A2N5EED3_9GAMM</name>
<sequence>MLKNRLDQQVMDFYATQGGARSADAFSQALLNVHPGDWRATFPPAVFPPGHLTQIGTGAARLLALVFSLPERLFGGDYARFLAAQCLTPQQREEILAFCTPRIIARARLFARPDALLTHGGFKLVEMNVTPSLGGLGICDRYVTTLQAHPLSHRLQEAGITLYAPDMGRLWADTLHRHRTPPADGRTPVMLELLDDPDEIPEENFSWPDFGHIARRGGFRLLTGKPADVHFTPTGVYAFGVKIDIVFTDWVYAEQQQYHIDNAFIAALAAAENRGQIDLFSVPAGCAVYDNKANLALLTDPGYAHLFTEQERALIDAHIPRTFMLTPGNLARAIREQENLVLKPGLGLCGFQVMFGRQMTAPQWRAQLEQQLAAGGSFVLQEMVDDIWTYTLPHQQDNPRMVCIGPIIIDGRYTGTFSRDEAYHGKAVVVNHAQGASWSTGLERAE</sequence>
<protein>
    <recommendedName>
        <fullName evidence="3">Glutathionylspermidine synthase pre-ATP-grasp-like domain-containing protein</fullName>
    </recommendedName>
</protein>
<proteinExistence type="predicted"/>